<dbReference type="Gene3D" id="3.30.565.60">
    <property type="match status" value="1"/>
</dbReference>
<dbReference type="PANTHER" id="PTHR30595">
    <property type="entry name" value="GLPR-RELATED TRANSCRIPTIONAL REPRESSOR"/>
    <property type="match status" value="1"/>
</dbReference>
<name>A0A1F6CWH6_HANXR</name>
<dbReference type="AlphaFoldDB" id="A0A1F6CWH6"/>
<gene>
    <name evidence="1" type="ORF">A3F84_16300</name>
</gene>
<dbReference type="InterPro" id="IPR036388">
    <property type="entry name" value="WH-like_DNA-bd_sf"/>
</dbReference>
<dbReference type="EMBL" id="MFKF01000120">
    <property type="protein sequence ID" value="OGG53509.1"/>
    <property type="molecule type" value="Genomic_DNA"/>
</dbReference>
<dbReference type="SUPFAM" id="SSF46785">
    <property type="entry name" value="Winged helix' DNA-binding domain"/>
    <property type="match status" value="1"/>
</dbReference>
<sequence length="224" mass="25674">MTWFRERLETRFVITGKPQRDVIWEFPLEAIREAMVNAICHRDYASPINIQVRLYDDRLEVWNPGGLPAPLTPADLLREHDSIPRNRRVAEAFFYVGLIERWGTGTTRMADALRVAGLAEPEFDVGAPGRFRVILRKDPFTEERLRELGLNERQMRAVTYVREKGKITNLAYQQAFSVSKRTASNELRNLVDRGVLVRQGTTGKGTYYILKGQQRGNKGAIKGQ</sequence>
<evidence type="ECO:0000313" key="1">
    <source>
        <dbReference type="EMBL" id="OGG53509.1"/>
    </source>
</evidence>
<evidence type="ECO:0000313" key="2">
    <source>
        <dbReference type="Proteomes" id="UP000178606"/>
    </source>
</evidence>
<comment type="caution">
    <text evidence="1">The sequence shown here is derived from an EMBL/GenBank/DDBJ whole genome shotgun (WGS) entry which is preliminary data.</text>
</comment>
<dbReference type="InterPro" id="IPR036390">
    <property type="entry name" value="WH_DNA-bd_sf"/>
</dbReference>
<dbReference type="Gene3D" id="1.10.10.10">
    <property type="entry name" value="Winged helix-like DNA-binding domain superfamily/Winged helix DNA-binding domain"/>
    <property type="match status" value="1"/>
</dbReference>
<dbReference type="InterPro" id="IPR038475">
    <property type="entry name" value="RecG_C_sf"/>
</dbReference>
<dbReference type="Pfam" id="PF13749">
    <property type="entry name" value="HATPase_c_4"/>
    <property type="match status" value="1"/>
</dbReference>
<proteinExistence type="predicted"/>
<accession>A0A1F6CWH6</accession>
<protein>
    <submittedName>
        <fullName evidence="1">Uncharacterized protein</fullName>
    </submittedName>
</protein>
<dbReference type="PANTHER" id="PTHR30595:SF6">
    <property type="entry name" value="SCHLAFEN ALBA-2 DOMAIN-CONTAINING PROTEIN"/>
    <property type="match status" value="1"/>
</dbReference>
<organism evidence="1 2">
    <name type="scientific">Handelsmanbacteria sp. (strain RIFCSPLOWO2_12_FULL_64_10)</name>
    <dbReference type="NCBI Taxonomy" id="1817868"/>
    <lineage>
        <taxon>Bacteria</taxon>
        <taxon>Candidatus Handelsmaniibacteriota</taxon>
    </lineage>
</organism>
<dbReference type="Proteomes" id="UP000178606">
    <property type="component" value="Unassembled WGS sequence"/>
</dbReference>
<reference evidence="1 2" key="1">
    <citation type="journal article" date="2016" name="Nat. Commun.">
        <title>Thousands of microbial genomes shed light on interconnected biogeochemical processes in an aquifer system.</title>
        <authorList>
            <person name="Anantharaman K."/>
            <person name="Brown C.T."/>
            <person name="Hug L.A."/>
            <person name="Sharon I."/>
            <person name="Castelle C.J."/>
            <person name="Probst A.J."/>
            <person name="Thomas B.C."/>
            <person name="Singh A."/>
            <person name="Wilkins M.J."/>
            <person name="Karaoz U."/>
            <person name="Brodie E.L."/>
            <person name="Williams K.H."/>
            <person name="Hubbard S.S."/>
            <person name="Banfield J.F."/>
        </authorList>
    </citation>
    <scope>NUCLEOTIDE SEQUENCE [LARGE SCALE GENOMIC DNA]</scope>
    <source>
        <strain evidence="2">RIFCSPLOWO2_12_FULL_64_10</strain>
    </source>
</reference>